<dbReference type="Pfam" id="PF01797">
    <property type="entry name" value="Y1_Tnp"/>
    <property type="match status" value="1"/>
</dbReference>
<dbReference type="RefSeq" id="WP_145031012.1">
    <property type="nucleotide sequence ID" value="NZ_CP036271.1"/>
</dbReference>
<name>A0A517SGK7_9PLAN</name>
<dbReference type="KEGG" id="ccos:Pan44_32820"/>
<accession>A0A517SGK7</accession>
<dbReference type="Gene3D" id="3.30.70.1290">
    <property type="entry name" value="Transposase IS200-like"/>
    <property type="match status" value="1"/>
</dbReference>
<dbReference type="OrthoDB" id="274221at2"/>
<dbReference type="AlphaFoldDB" id="A0A517SGK7"/>
<dbReference type="InParanoid" id="A0A517SGK7"/>
<gene>
    <name evidence="2" type="ORF">Pan44_32820</name>
</gene>
<dbReference type="InterPro" id="IPR002686">
    <property type="entry name" value="Transposase_17"/>
</dbReference>
<evidence type="ECO:0000313" key="3">
    <source>
        <dbReference type="Proteomes" id="UP000315700"/>
    </source>
</evidence>
<keyword evidence="3" id="KW-1185">Reference proteome</keyword>
<proteinExistence type="predicted"/>
<dbReference type="EMBL" id="CP036271">
    <property type="protein sequence ID" value="QDT55240.1"/>
    <property type="molecule type" value="Genomic_DNA"/>
</dbReference>
<dbReference type="GO" id="GO:0003677">
    <property type="term" value="F:DNA binding"/>
    <property type="evidence" value="ECO:0007669"/>
    <property type="project" value="InterPro"/>
</dbReference>
<evidence type="ECO:0000313" key="2">
    <source>
        <dbReference type="EMBL" id="QDT55240.1"/>
    </source>
</evidence>
<reference evidence="2 3" key="1">
    <citation type="submission" date="2019-02" db="EMBL/GenBank/DDBJ databases">
        <title>Deep-cultivation of Planctomycetes and their phenomic and genomic characterization uncovers novel biology.</title>
        <authorList>
            <person name="Wiegand S."/>
            <person name="Jogler M."/>
            <person name="Boedeker C."/>
            <person name="Pinto D."/>
            <person name="Vollmers J."/>
            <person name="Rivas-Marin E."/>
            <person name="Kohn T."/>
            <person name="Peeters S.H."/>
            <person name="Heuer A."/>
            <person name="Rast P."/>
            <person name="Oberbeckmann S."/>
            <person name="Bunk B."/>
            <person name="Jeske O."/>
            <person name="Meyerdierks A."/>
            <person name="Storesund J.E."/>
            <person name="Kallscheuer N."/>
            <person name="Luecker S."/>
            <person name="Lage O.M."/>
            <person name="Pohl T."/>
            <person name="Merkel B.J."/>
            <person name="Hornburger P."/>
            <person name="Mueller R.-W."/>
            <person name="Bruemmer F."/>
            <person name="Labrenz M."/>
            <person name="Spormann A.M."/>
            <person name="Op den Camp H."/>
            <person name="Overmann J."/>
            <person name="Amann R."/>
            <person name="Jetten M.S.M."/>
            <person name="Mascher T."/>
            <person name="Medema M.H."/>
            <person name="Devos D.P."/>
            <person name="Kaster A.-K."/>
            <person name="Ovreas L."/>
            <person name="Rohde M."/>
            <person name="Galperin M.Y."/>
            <person name="Jogler C."/>
        </authorList>
    </citation>
    <scope>NUCLEOTIDE SEQUENCE [LARGE SCALE GENOMIC DNA]</scope>
    <source>
        <strain evidence="2 3">Pan44</strain>
    </source>
</reference>
<dbReference type="GO" id="GO:0006313">
    <property type="term" value="P:DNA transposition"/>
    <property type="evidence" value="ECO:0007669"/>
    <property type="project" value="InterPro"/>
</dbReference>
<protein>
    <submittedName>
        <fullName evidence="2">Transposase IS200 like protein</fullName>
    </submittedName>
</protein>
<dbReference type="GO" id="GO:0004803">
    <property type="term" value="F:transposase activity"/>
    <property type="evidence" value="ECO:0007669"/>
    <property type="project" value="InterPro"/>
</dbReference>
<dbReference type="Proteomes" id="UP000315700">
    <property type="component" value="Chromosome"/>
</dbReference>
<sequence>MDDPSVRVWLLTWTTYGTWLPGDERGFVGQVKRDDDRRIRRNRIGEEFDRAMPGLERASAAFLKGKPNWLTGDQARVTLDQLLQTADYRGWVILAIAVMSNHVHVALRVVGDPDPENILRDFKSYASRSLNKSFGRPLSGTWWTESGSKRKLPSAEAVVGGVRYVRDQARPLASWVGPLAVDTGG</sequence>
<dbReference type="InterPro" id="IPR036515">
    <property type="entry name" value="Transposase_17_sf"/>
</dbReference>
<dbReference type="SUPFAM" id="SSF143422">
    <property type="entry name" value="Transposase IS200-like"/>
    <property type="match status" value="1"/>
</dbReference>
<evidence type="ECO:0000259" key="1">
    <source>
        <dbReference type="Pfam" id="PF01797"/>
    </source>
</evidence>
<feature type="domain" description="Transposase IS200-like" evidence="1">
    <location>
        <begin position="68"/>
        <end position="145"/>
    </location>
</feature>
<organism evidence="2 3">
    <name type="scientific">Caulifigura coniformis</name>
    <dbReference type="NCBI Taxonomy" id="2527983"/>
    <lineage>
        <taxon>Bacteria</taxon>
        <taxon>Pseudomonadati</taxon>
        <taxon>Planctomycetota</taxon>
        <taxon>Planctomycetia</taxon>
        <taxon>Planctomycetales</taxon>
        <taxon>Planctomycetaceae</taxon>
        <taxon>Caulifigura</taxon>
    </lineage>
</organism>